<name>A0A4V3D5Z0_9BURK</name>
<dbReference type="Proteomes" id="UP000295510">
    <property type="component" value="Unassembled WGS sequence"/>
</dbReference>
<accession>A0A4V3D5Z0</accession>
<organism evidence="7 8">
    <name type="scientific">Tepidicella xavieri</name>
    <dbReference type="NCBI Taxonomy" id="360241"/>
    <lineage>
        <taxon>Bacteria</taxon>
        <taxon>Pseudomonadati</taxon>
        <taxon>Pseudomonadota</taxon>
        <taxon>Betaproteobacteria</taxon>
        <taxon>Burkholderiales</taxon>
        <taxon>Tepidicella</taxon>
    </lineage>
</organism>
<dbReference type="RefSeq" id="WP_133597978.1">
    <property type="nucleotide sequence ID" value="NZ_SNYL01000010.1"/>
</dbReference>
<evidence type="ECO:0000256" key="4">
    <source>
        <dbReference type="ARBA" id="ARBA00023136"/>
    </source>
</evidence>
<dbReference type="InterPro" id="IPR010445">
    <property type="entry name" value="LapA_dom"/>
</dbReference>
<evidence type="ECO:0000313" key="7">
    <source>
        <dbReference type="EMBL" id="TDQ41907.1"/>
    </source>
</evidence>
<keyword evidence="4 5" id="KW-0472">Membrane</keyword>
<reference evidence="7 8" key="1">
    <citation type="submission" date="2019-03" db="EMBL/GenBank/DDBJ databases">
        <title>Genomic Encyclopedia of Type Strains, Phase IV (KMG-IV): sequencing the most valuable type-strain genomes for metagenomic binning, comparative biology and taxonomic classification.</title>
        <authorList>
            <person name="Goeker M."/>
        </authorList>
    </citation>
    <scope>NUCLEOTIDE SEQUENCE [LARGE SCALE GENOMIC DNA]</scope>
    <source>
        <strain evidence="7 8">DSM 19605</strain>
    </source>
</reference>
<evidence type="ECO:0000313" key="8">
    <source>
        <dbReference type="Proteomes" id="UP000295510"/>
    </source>
</evidence>
<dbReference type="Pfam" id="PF06305">
    <property type="entry name" value="LapA_dom"/>
    <property type="match status" value="1"/>
</dbReference>
<keyword evidence="8" id="KW-1185">Reference proteome</keyword>
<evidence type="ECO:0000256" key="5">
    <source>
        <dbReference type="SAM" id="Phobius"/>
    </source>
</evidence>
<evidence type="ECO:0000256" key="1">
    <source>
        <dbReference type="ARBA" id="ARBA00022475"/>
    </source>
</evidence>
<dbReference type="OrthoDB" id="9154783at2"/>
<sequence length="94" mass="10208">MKYLSWLLKAAIFFTVFAFALNNQGDVRLHLFFGAYWDAPLVLVVLVALGIGVFMGIGVMVPPWLKARRAAQSRQQAAEAAQPAAQGEAPPHGI</sequence>
<dbReference type="EMBL" id="SNYL01000010">
    <property type="protein sequence ID" value="TDQ41907.1"/>
    <property type="molecule type" value="Genomic_DNA"/>
</dbReference>
<gene>
    <name evidence="7" type="ORF">DFR43_11063</name>
</gene>
<dbReference type="GO" id="GO:0005886">
    <property type="term" value="C:plasma membrane"/>
    <property type="evidence" value="ECO:0007669"/>
    <property type="project" value="InterPro"/>
</dbReference>
<protein>
    <submittedName>
        <fullName evidence="7">Putative integral membrane protein</fullName>
    </submittedName>
</protein>
<proteinExistence type="predicted"/>
<dbReference type="AlphaFoldDB" id="A0A4V3D5Z0"/>
<evidence type="ECO:0000256" key="3">
    <source>
        <dbReference type="ARBA" id="ARBA00022989"/>
    </source>
</evidence>
<keyword evidence="2 5" id="KW-0812">Transmembrane</keyword>
<comment type="caution">
    <text evidence="7">The sequence shown here is derived from an EMBL/GenBank/DDBJ whole genome shotgun (WGS) entry which is preliminary data.</text>
</comment>
<evidence type="ECO:0000259" key="6">
    <source>
        <dbReference type="Pfam" id="PF06305"/>
    </source>
</evidence>
<feature type="domain" description="Lipopolysaccharide assembly protein A" evidence="6">
    <location>
        <begin position="22"/>
        <end position="82"/>
    </location>
</feature>
<evidence type="ECO:0000256" key="2">
    <source>
        <dbReference type="ARBA" id="ARBA00022692"/>
    </source>
</evidence>
<keyword evidence="3 5" id="KW-1133">Transmembrane helix</keyword>
<feature type="transmembrane region" description="Helical" evidence="5">
    <location>
        <begin position="42"/>
        <end position="65"/>
    </location>
</feature>
<keyword evidence="1" id="KW-1003">Cell membrane</keyword>